<sequence>MEDLTKAEVYFDEKYEKDFEFQEAWDEIELEYEIAHQILKEEKNLE</sequence>
<organism evidence="1 2">
    <name type="scientific">Halarsenatibacter silvermanii</name>
    <dbReference type="NCBI Taxonomy" id="321763"/>
    <lineage>
        <taxon>Bacteria</taxon>
        <taxon>Bacillati</taxon>
        <taxon>Bacillota</taxon>
        <taxon>Clostridia</taxon>
        <taxon>Halanaerobiales</taxon>
        <taxon>Halarsenatibacteraceae</taxon>
        <taxon>Halarsenatibacter</taxon>
    </lineage>
</organism>
<name>A0A1G9U4G9_9FIRM</name>
<evidence type="ECO:0000313" key="2">
    <source>
        <dbReference type="Proteomes" id="UP000199476"/>
    </source>
</evidence>
<dbReference type="EMBL" id="FNGO01000058">
    <property type="protein sequence ID" value="SDM54879.1"/>
    <property type="molecule type" value="Genomic_DNA"/>
</dbReference>
<dbReference type="RefSeq" id="WP_159429971.1">
    <property type="nucleotide sequence ID" value="NZ_FNGO01000058.1"/>
</dbReference>
<reference evidence="1 2" key="1">
    <citation type="submission" date="2016-10" db="EMBL/GenBank/DDBJ databases">
        <authorList>
            <person name="de Groot N.N."/>
        </authorList>
    </citation>
    <scope>NUCLEOTIDE SEQUENCE [LARGE SCALE GENOMIC DNA]</scope>
    <source>
        <strain evidence="1 2">SLAS-1</strain>
    </source>
</reference>
<dbReference type="Proteomes" id="UP000199476">
    <property type="component" value="Unassembled WGS sequence"/>
</dbReference>
<keyword evidence="2" id="KW-1185">Reference proteome</keyword>
<protein>
    <submittedName>
        <fullName evidence="1">Uncharacterized protein</fullName>
    </submittedName>
</protein>
<proteinExistence type="predicted"/>
<evidence type="ECO:0000313" key="1">
    <source>
        <dbReference type="EMBL" id="SDM54879.1"/>
    </source>
</evidence>
<gene>
    <name evidence="1" type="ORF">SAMN04488692_1581</name>
</gene>
<dbReference type="AlphaFoldDB" id="A0A1G9U4G9"/>
<accession>A0A1G9U4G9</accession>